<dbReference type="Pfam" id="PF10881">
    <property type="entry name" value="DUF2726"/>
    <property type="match status" value="1"/>
</dbReference>
<dbReference type="InterPro" id="IPR024402">
    <property type="entry name" value="DUF2726"/>
</dbReference>
<reference evidence="2" key="1">
    <citation type="submission" date="2023-08" db="EMBL/GenBank/DDBJ databases">
        <title>Emergence of clinically-relevant ST2 carbapenem-resistant Acinetobacter baumannii strains in hospital sewages in Zhejiang, East of China.</title>
        <authorList>
            <person name="Kaichao C."/>
            <person name="Zhang R."/>
        </authorList>
    </citation>
    <scope>NUCLEOTIDE SEQUENCE</scope>
    <source>
        <strain evidence="2">M-SY-60</strain>
    </source>
</reference>
<evidence type="ECO:0000313" key="3">
    <source>
        <dbReference type="Proteomes" id="UP001243195"/>
    </source>
</evidence>
<proteinExistence type="predicted"/>
<evidence type="ECO:0000313" key="2">
    <source>
        <dbReference type="EMBL" id="MDQ9072146.1"/>
    </source>
</evidence>
<organism evidence="2 3">
    <name type="scientific">Acinetobacter gerneri</name>
    <dbReference type="NCBI Taxonomy" id="202952"/>
    <lineage>
        <taxon>Bacteria</taxon>
        <taxon>Pseudomonadati</taxon>
        <taxon>Pseudomonadota</taxon>
        <taxon>Gammaproteobacteria</taxon>
        <taxon>Moraxellales</taxon>
        <taxon>Moraxellaceae</taxon>
        <taxon>Acinetobacter</taxon>
    </lineage>
</organism>
<protein>
    <submittedName>
        <fullName evidence="2">DUF2726 domain-containing protein</fullName>
    </submittedName>
</protein>
<dbReference type="GeneID" id="84211110"/>
<dbReference type="AlphaFoldDB" id="A0AAW8JH88"/>
<accession>A0AAW8JH88</accession>
<gene>
    <name evidence="2" type="ORF">RFH51_11815</name>
</gene>
<dbReference type="Proteomes" id="UP001243195">
    <property type="component" value="Unassembled WGS sequence"/>
</dbReference>
<name>A0AAW8JH88_9GAMM</name>
<comment type="caution">
    <text evidence="2">The sequence shown here is derived from an EMBL/GenBank/DDBJ whole genome shotgun (WGS) entry which is preliminary data.</text>
</comment>
<evidence type="ECO:0000259" key="1">
    <source>
        <dbReference type="Pfam" id="PF10881"/>
    </source>
</evidence>
<dbReference type="RefSeq" id="WP_004868282.1">
    <property type="nucleotide sequence ID" value="NZ_BBLI01000042.1"/>
</dbReference>
<sequence>MNLIIIVSVVLLTIAIMAMIKSHMSKKPTDSVLRQRAVLNSQAQLTISRLKEILVGSTVLAQVSFDALLTTKYSHTRNKYKSMVADFVILNQDYQVVAIVAVDDANPSIKRIKQDRYQDELLQMAGYRVYRYRGVPDHQQLRMDFHSKSEVDHHFEDYAVQAPTNMKAYQTDTSLLLNS</sequence>
<feature type="domain" description="DUF2726" evidence="1">
    <location>
        <begin position="38"/>
        <end position="140"/>
    </location>
</feature>
<dbReference type="EMBL" id="JAVIDA010000015">
    <property type="protein sequence ID" value="MDQ9072146.1"/>
    <property type="molecule type" value="Genomic_DNA"/>
</dbReference>